<evidence type="ECO:0000313" key="3">
    <source>
        <dbReference type="Proteomes" id="UP000247465"/>
    </source>
</evidence>
<organism evidence="2 3">
    <name type="scientific">Candidatus Moanibacter tarae</name>
    <dbReference type="NCBI Taxonomy" id="2200854"/>
    <lineage>
        <taxon>Bacteria</taxon>
        <taxon>Pseudomonadati</taxon>
        <taxon>Verrucomicrobiota</taxon>
        <taxon>Opitutia</taxon>
        <taxon>Puniceicoccales</taxon>
        <taxon>Puniceicoccales incertae sedis</taxon>
        <taxon>Candidatus Moanibacter</taxon>
    </lineage>
</organism>
<accession>A0A2Z4AAW5</accession>
<feature type="transmembrane region" description="Helical" evidence="1">
    <location>
        <begin position="492"/>
        <end position="514"/>
    </location>
</feature>
<sequence length="560" mass="63286">MSKFSILLEGLLFLILSLVLLLFGAGIPVHFRALAPSVLTKAGSGSDTIVDLSSSYLDAGKIGPVDLLSMEALSGINLERFRDRRELLFEKHPAYRISGGPSAYFERYLDFINTKGREQIESRVIPFLLDATYRKHLLEFLENSSNSTVAKILITRSLSSVVRFMPVSTAAGQPLDATILMTALLIQGDDFSPELTKEIRREAEGAIRGEFLAVDKLESAYISLLAFGRRMNWVQLTEWTVRFQSIKEMEEVADLIRSNEKEFPLIYSLILLVEEPSAIVRYFEKFGMKGWKDLRFALAYGAGAVHELIKRGKSIYQPPVIFQAVDRWTTWVRQTPLLSFTHRYPQAAINLKIVIMAVAGYALSLFLSNLLEFSTRRRLLSRSNPLFVLRNSIVALFFTVTLWGMMEPTLFEPGPEPKAQLRLVFDFVNRIEALKSQNLLTPMLDQITILIILIFFLLQLVVYVFCLIRISEIKRRKASFDLKIKLLENEDNLFDLGLYIGLGGTVASLILLAVDVVQASLIAAYSSTLFGIIFVAILKVFHVRPYRRTLILGGETSVYE</sequence>
<feature type="transmembrane region" description="Helical" evidence="1">
    <location>
        <begin position="447"/>
        <end position="471"/>
    </location>
</feature>
<keyword evidence="1" id="KW-0472">Membrane</keyword>
<reference evidence="2 3" key="1">
    <citation type="submission" date="2018-06" db="EMBL/GenBank/DDBJ databases">
        <title>Draft Genome Sequence of a Novel Marine Bacterium Related to the Verrucomicrobia.</title>
        <authorList>
            <person name="Vosseberg J."/>
            <person name="Martijn J."/>
            <person name="Ettema T.J.G."/>
        </authorList>
    </citation>
    <scope>NUCLEOTIDE SEQUENCE [LARGE SCALE GENOMIC DNA]</scope>
    <source>
        <strain evidence="2">TARA_B100001123</strain>
    </source>
</reference>
<evidence type="ECO:0000313" key="2">
    <source>
        <dbReference type="EMBL" id="AWT58973.1"/>
    </source>
</evidence>
<gene>
    <name evidence="2" type="ORF">DF168_00145</name>
</gene>
<name>A0A2Z4AAW5_9BACT</name>
<keyword evidence="1" id="KW-1133">Transmembrane helix</keyword>
<dbReference type="Proteomes" id="UP000247465">
    <property type="component" value="Chromosome"/>
</dbReference>
<evidence type="ECO:0000256" key="1">
    <source>
        <dbReference type="SAM" id="Phobius"/>
    </source>
</evidence>
<feature type="transmembrane region" description="Helical" evidence="1">
    <location>
        <begin position="387"/>
        <end position="406"/>
    </location>
</feature>
<dbReference type="KEGG" id="mtar:DF168_00145"/>
<proteinExistence type="predicted"/>
<dbReference type="EMBL" id="CP029803">
    <property type="protein sequence ID" value="AWT58973.1"/>
    <property type="molecule type" value="Genomic_DNA"/>
</dbReference>
<feature type="transmembrane region" description="Helical" evidence="1">
    <location>
        <begin position="520"/>
        <end position="541"/>
    </location>
</feature>
<keyword evidence="1" id="KW-0812">Transmembrane</keyword>
<dbReference type="AlphaFoldDB" id="A0A2Z4AAW5"/>
<feature type="transmembrane region" description="Helical" evidence="1">
    <location>
        <begin position="347"/>
        <end position="367"/>
    </location>
</feature>
<protein>
    <submittedName>
        <fullName evidence="2">Uncharacterized protein</fullName>
    </submittedName>
</protein>